<gene>
    <name evidence="1" type="ORF">JIV24_09110</name>
</gene>
<comment type="caution">
    <text evidence="1">The sequence shown here is derived from an EMBL/GenBank/DDBJ whole genome shotgun (WGS) entry which is preliminary data.</text>
</comment>
<name>A0ABS1HIJ7_9BACT</name>
<organism evidence="1 2">
    <name type="scientific">Carboxylicivirga marina</name>
    <dbReference type="NCBI Taxonomy" id="2800988"/>
    <lineage>
        <taxon>Bacteria</taxon>
        <taxon>Pseudomonadati</taxon>
        <taxon>Bacteroidota</taxon>
        <taxon>Bacteroidia</taxon>
        <taxon>Marinilabiliales</taxon>
        <taxon>Marinilabiliaceae</taxon>
        <taxon>Carboxylicivirga</taxon>
    </lineage>
</organism>
<protein>
    <submittedName>
        <fullName evidence="1">Right-handed parallel beta-helix repeat-containing protein</fullName>
    </submittedName>
</protein>
<dbReference type="SMART" id="SM00710">
    <property type="entry name" value="PbH1"/>
    <property type="match status" value="5"/>
</dbReference>
<keyword evidence="2" id="KW-1185">Reference proteome</keyword>
<evidence type="ECO:0000313" key="1">
    <source>
        <dbReference type="EMBL" id="MBK3517493.1"/>
    </source>
</evidence>
<dbReference type="PANTHER" id="PTHR36453">
    <property type="entry name" value="SECRETED PROTEIN-RELATED"/>
    <property type="match status" value="1"/>
</dbReference>
<sequence length="795" mass="90390">MKSIKRDMYHRIIFTSFMLCMLFVSNIRAQEESKTYYISETGNDVGIGSSSNPFQTIKHALSVMKDNDELVLKNGTYNEVIAAKKYTKKIRISAENEGEVTIDLSKKLPSKWIEWKDGIWKVQIDFDVWQLFHEDTLVQVARWPNAGFEDNSIWRMTQSMRTADGGYNFKKNAFYGKCSSGVIYDAPFTASNSKEFSEGDGQYHNIKNTPSLAESNIDFTGAIAVLNIGHWLTWTRPIKSHSAGSDHFTYENPVEDKYLQTYFAWYILGLQALDIENEWWFDKENKTVYYKPPAGSNPNKMNLRVRSSDFALELTNSKNITLKGIEFFGAGYNVRFCENITIENCIFKYPSTNKFMLGHLEWFTPFNTKPNKMSSFIKGANNRFINCEVAYSNAPIYFEGEGMLVENCYFHDIEWDMNSNGSSGSVYGGQGIIFRQNTICRAGNSEGLRLTKSHGVAEYNHLYDLSNLQHDGSGINVGTKSHYGSRVSHNWVHDCNRQGIRFDYHGFELLREDGEVHGDGVIMNNVTWNTQINQIKGDRHLVLNNTIVNSKRYPKPEEERVNTTLHGYKCMHGIDGNESTLTRNNIANLAHRSWYLDGKKGVPAFQIPGQADHNVKEAAAAHKYLNNVYKFDFRPKKNSPLVDAGATVRSEEIKSPVANYAGLHFVGQAPDIGAYEYGDAYYWIPGRKEKQASFPIPMHGDTINTKQADLMFRNAYKASGAMIYIADNKIQLEKIKPGSKKALVTTLSGKDNVVNLFDHVNLKPNTSYYWRVDAITPEGITKGKIWKFTTSKQIN</sequence>
<dbReference type="RefSeq" id="WP_200464723.1">
    <property type="nucleotide sequence ID" value="NZ_JAENRR010000017.1"/>
</dbReference>
<accession>A0ABS1HIJ7</accession>
<dbReference type="InterPro" id="IPR006626">
    <property type="entry name" value="PbH1"/>
</dbReference>
<evidence type="ECO:0000313" key="2">
    <source>
        <dbReference type="Proteomes" id="UP000605676"/>
    </source>
</evidence>
<dbReference type="Proteomes" id="UP000605676">
    <property type="component" value="Unassembled WGS sequence"/>
</dbReference>
<dbReference type="SUPFAM" id="SSF51126">
    <property type="entry name" value="Pectin lyase-like"/>
    <property type="match status" value="1"/>
</dbReference>
<dbReference type="InterPro" id="IPR011050">
    <property type="entry name" value="Pectin_lyase_fold/virulence"/>
</dbReference>
<dbReference type="EMBL" id="JAENRR010000017">
    <property type="protein sequence ID" value="MBK3517493.1"/>
    <property type="molecule type" value="Genomic_DNA"/>
</dbReference>
<dbReference type="PANTHER" id="PTHR36453:SF1">
    <property type="entry name" value="RIGHT HANDED BETA HELIX DOMAIN-CONTAINING PROTEIN"/>
    <property type="match status" value="1"/>
</dbReference>
<proteinExistence type="predicted"/>
<dbReference type="Gene3D" id="2.160.20.10">
    <property type="entry name" value="Single-stranded right-handed beta-helix, Pectin lyase-like"/>
    <property type="match status" value="2"/>
</dbReference>
<reference evidence="1 2" key="1">
    <citation type="submission" date="2021-01" db="EMBL/GenBank/DDBJ databases">
        <title>Carboxyliciviraga sp.nov., isolated from coastal sediments.</title>
        <authorList>
            <person name="Lu D."/>
            <person name="Zhang T."/>
        </authorList>
    </citation>
    <scope>NUCLEOTIDE SEQUENCE [LARGE SCALE GENOMIC DNA]</scope>
    <source>
        <strain evidence="1 2">N1Y132</strain>
    </source>
</reference>
<dbReference type="InterPro" id="IPR012334">
    <property type="entry name" value="Pectin_lyas_fold"/>
</dbReference>